<reference evidence="5" key="2">
    <citation type="journal article" date="2023" name="BMC Genomics">
        <title>Pest status, molecular evolution, and epigenetic factors derived from the genome assembly of Frankliniella fusca, a thysanopteran phytovirus vector.</title>
        <authorList>
            <person name="Catto M.A."/>
            <person name="Labadie P.E."/>
            <person name="Jacobson A.L."/>
            <person name="Kennedy G.G."/>
            <person name="Srinivasan R."/>
            <person name="Hunt B.G."/>
        </authorList>
    </citation>
    <scope>NUCLEOTIDE SEQUENCE</scope>
    <source>
        <strain evidence="5">PL_HMW_Pooled</strain>
    </source>
</reference>
<dbReference type="EMBL" id="JAHWGI010000033">
    <property type="protein sequence ID" value="KAK3908173.1"/>
    <property type="molecule type" value="Genomic_DNA"/>
</dbReference>
<dbReference type="SMART" id="SM00700">
    <property type="entry name" value="JHBP"/>
    <property type="match status" value="1"/>
</dbReference>
<evidence type="ECO:0000256" key="4">
    <source>
        <dbReference type="SAM" id="SignalP"/>
    </source>
</evidence>
<dbReference type="InterPro" id="IPR038606">
    <property type="entry name" value="To_sf"/>
</dbReference>
<comment type="caution">
    <text evidence="5">The sequence shown here is derived from an EMBL/GenBank/DDBJ whole genome shotgun (WGS) entry which is preliminary data.</text>
</comment>
<evidence type="ECO:0000313" key="6">
    <source>
        <dbReference type="Proteomes" id="UP001219518"/>
    </source>
</evidence>
<evidence type="ECO:0000256" key="3">
    <source>
        <dbReference type="ARBA" id="ARBA00060902"/>
    </source>
</evidence>
<evidence type="ECO:0000313" key="5">
    <source>
        <dbReference type="EMBL" id="KAK3908173.1"/>
    </source>
</evidence>
<dbReference type="GO" id="GO:0007623">
    <property type="term" value="P:circadian rhythm"/>
    <property type="evidence" value="ECO:0007669"/>
    <property type="project" value="UniProtKB-ARBA"/>
</dbReference>
<dbReference type="AlphaFoldDB" id="A0AAE1GSV1"/>
<evidence type="ECO:0000256" key="1">
    <source>
        <dbReference type="ARBA" id="ARBA00022729"/>
    </source>
</evidence>
<reference evidence="5" key="1">
    <citation type="submission" date="2021-07" db="EMBL/GenBank/DDBJ databases">
        <authorList>
            <person name="Catto M.A."/>
            <person name="Jacobson A."/>
            <person name="Kennedy G."/>
            <person name="Labadie P."/>
            <person name="Hunt B.G."/>
            <person name="Srinivasan R."/>
        </authorList>
    </citation>
    <scope>NUCLEOTIDE SEQUENCE</scope>
    <source>
        <strain evidence="5">PL_HMW_Pooled</strain>
        <tissue evidence="5">Head</tissue>
    </source>
</reference>
<organism evidence="5 6">
    <name type="scientific">Frankliniella fusca</name>
    <dbReference type="NCBI Taxonomy" id="407009"/>
    <lineage>
        <taxon>Eukaryota</taxon>
        <taxon>Metazoa</taxon>
        <taxon>Ecdysozoa</taxon>
        <taxon>Arthropoda</taxon>
        <taxon>Hexapoda</taxon>
        <taxon>Insecta</taxon>
        <taxon>Pterygota</taxon>
        <taxon>Neoptera</taxon>
        <taxon>Paraneoptera</taxon>
        <taxon>Thysanoptera</taxon>
        <taxon>Terebrantia</taxon>
        <taxon>Thripoidea</taxon>
        <taxon>Thripidae</taxon>
        <taxon>Frankliniella</taxon>
    </lineage>
</organism>
<sequence length="249" mass="27443">MARSVSLILLLTVASALAAPKSLPSTWPTCKKSDPNIGTCLQNAIQSVVPHLSEKGVKELGVFPIDPLVVTTIDMVPGKGPVSIELHFSDLEITGFSKAKIGLVKADVDKYVFSAPLFFKQGVTLKGHYKIDGKVLVLPITGEGPCELFLDDIDATVNLIGKELVKDGVTYMEVENFKFDFKPKRLNIKLENLFNGNKQLSDNMNVFLNENWAEVLKELKPAVTEAFGQAFGEITNRIFKKVPYNQIFT</sequence>
<dbReference type="PANTHER" id="PTHR11008:SF41">
    <property type="entry name" value="RE70318P"/>
    <property type="match status" value="1"/>
</dbReference>
<dbReference type="Proteomes" id="UP001219518">
    <property type="component" value="Unassembled WGS sequence"/>
</dbReference>
<dbReference type="InterPro" id="IPR010562">
    <property type="entry name" value="Haemolymph_juvenile_hormone-bd"/>
</dbReference>
<comment type="similarity">
    <text evidence="3">Belongs to the TO family.</text>
</comment>
<gene>
    <name evidence="5" type="ORF">KUF71_018686</name>
</gene>
<accession>A0AAE1GSV1</accession>
<dbReference type="PANTHER" id="PTHR11008">
    <property type="entry name" value="PROTEIN TAKEOUT-LIKE PROTEIN"/>
    <property type="match status" value="1"/>
</dbReference>
<feature type="chain" id="PRO_5042102422" evidence="4">
    <location>
        <begin position="19"/>
        <end position="249"/>
    </location>
</feature>
<keyword evidence="1 4" id="KW-0732">Signal</keyword>
<evidence type="ECO:0000256" key="2">
    <source>
        <dbReference type="ARBA" id="ARBA00023108"/>
    </source>
</evidence>
<dbReference type="FunFam" id="3.15.10.30:FF:000001">
    <property type="entry name" value="Takeout-like protein 1"/>
    <property type="match status" value="1"/>
</dbReference>
<dbReference type="Pfam" id="PF06585">
    <property type="entry name" value="JHBP"/>
    <property type="match status" value="1"/>
</dbReference>
<dbReference type="Gene3D" id="3.15.10.30">
    <property type="entry name" value="Haemolymph juvenile hormone binding protein"/>
    <property type="match status" value="1"/>
</dbReference>
<dbReference type="GO" id="GO:0005615">
    <property type="term" value="C:extracellular space"/>
    <property type="evidence" value="ECO:0007669"/>
    <property type="project" value="TreeGrafter"/>
</dbReference>
<name>A0AAE1GSV1_9NEOP</name>
<proteinExistence type="inferred from homology"/>
<protein>
    <submittedName>
        <fullName evidence="5">Protein takeout</fullName>
    </submittedName>
</protein>
<feature type="signal peptide" evidence="4">
    <location>
        <begin position="1"/>
        <end position="18"/>
    </location>
</feature>
<keyword evidence="6" id="KW-1185">Reference proteome</keyword>
<keyword evidence="2" id="KW-0090">Biological rhythms</keyword>